<accession>X1E150</accession>
<comment type="caution">
    <text evidence="1">The sequence shown here is derived from an EMBL/GenBank/DDBJ whole genome shotgun (WGS) entry which is preliminary data.</text>
</comment>
<reference evidence="1" key="1">
    <citation type="journal article" date="2014" name="Front. Microbiol.">
        <title>High frequency of phylogenetically diverse reductive dehalogenase-homologous genes in deep subseafloor sedimentary metagenomes.</title>
        <authorList>
            <person name="Kawai M."/>
            <person name="Futagami T."/>
            <person name="Toyoda A."/>
            <person name="Takaki Y."/>
            <person name="Nishi S."/>
            <person name="Hori S."/>
            <person name="Arai W."/>
            <person name="Tsubouchi T."/>
            <person name="Morono Y."/>
            <person name="Uchiyama I."/>
            <person name="Ito T."/>
            <person name="Fujiyama A."/>
            <person name="Inagaki F."/>
            <person name="Takami H."/>
        </authorList>
    </citation>
    <scope>NUCLEOTIDE SEQUENCE</scope>
    <source>
        <strain evidence="1">Expedition CK06-06</strain>
    </source>
</reference>
<name>X1E150_9ZZZZ</name>
<evidence type="ECO:0008006" key="2">
    <source>
        <dbReference type="Google" id="ProtNLM"/>
    </source>
</evidence>
<proteinExistence type="predicted"/>
<protein>
    <recommendedName>
        <fullName evidence="2">(d)CMP kinase</fullName>
    </recommendedName>
</protein>
<gene>
    <name evidence="1" type="ORF">S01H4_58343</name>
</gene>
<dbReference type="Pfam" id="PF13189">
    <property type="entry name" value="Cytidylate_kin2"/>
    <property type="match status" value="1"/>
</dbReference>
<feature type="non-terminal residue" evidence="1">
    <location>
        <position position="1"/>
    </location>
</feature>
<dbReference type="EMBL" id="BART01034068">
    <property type="protein sequence ID" value="GAH14150.1"/>
    <property type="molecule type" value="Genomic_DNA"/>
</dbReference>
<dbReference type="AlphaFoldDB" id="X1E150"/>
<organism evidence="1">
    <name type="scientific">marine sediment metagenome</name>
    <dbReference type="NCBI Taxonomy" id="412755"/>
    <lineage>
        <taxon>unclassified sequences</taxon>
        <taxon>metagenomes</taxon>
        <taxon>ecological metagenomes</taxon>
    </lineage>
</organism>
<dbReference type="InterPro" id="IPR027417">
    <property type="entry name" value="P-loop_NTPase"/>
</dbReference>
<dbReference type="SUPFAM" id="SSF52540">
    <property type="entry name" value="P-loop containing nucleoside triphosphate hydrolases"/>
    <property type="match status" value="1"/>
</dbReference>
<sequence length="118" mass="14068">DIMLDKKINNIASMGNIIIDSQLSAYILKDKANFKILLRCPLETRIKRMSDRDETNYKEKIDETLRREWSEARRFKKLYNIDLQDEKVIRELYNIIIDTEKLSIEEIVDNVVAEFKKS</sequence>
<dbReference type="Gene3D" id="3.40.50.300">
    <property type="entry name" value="P-loop containing nucleotide triphosphate hydrolases"/>
    <property type="match status" value="1"/>
</dbReference>
<evidence type="ECO:0000313" key="1">
    <source>
        <dbReference type="EMBL" id="GAH14150.1"/>
    </source>
</evidence>